<accession>W4VFZ6</accession>
<dbReference type="RefSeq" id="WP_148294965.1">
    <property type="nucleotide sequence ID" value="NZ_BAVS01000004.1"/>
</dbReference>
<dbReference type="Proteomes" id="UP000019102">
    <property type="component" value="Unassembled WGS sequence"/>
</dbReference>
<sequence length="77" mass="9349">MRRKTMEQIEENINQNRKYANETIQKSLPSTRRKRSRTRSSGEREALDKIAVARWEKALAEGKIKRISKRKMYYDYR</sequence>
<dbReference type="eggNOG" id="ENOG503378C">
    <property type="taxonomic scope" value="Bacteria"/>
</dbReference>
<feature type="region of interest" description="Disordered" evidence="1">
    <location>
        <begin position="13"/>
        <end position="45"/>
    </location>
</feature>
<keyword evidence="3" id="KW-1185">Reference proteome</keyword>
<gene>
    <name evidence="2" type="ORF">JCM21714_1310</name>
</gene>
<evidence type="ECO:0000313" key="2">
    <source>
        <dbReference type="EMBL" id="GAE92320.1"/>
    </source>
</evidence>
<proteinExistence type="predicted"/>
<protein>
    <submittedName>
        <fullName evidence="2">Uncharacterized protein</fullName>
    </submittedName>
</protein>
<dbReference type="EMBL" id="BAVS01000004">
    <property type="protein sequence ID" value="GAE92320.1"/>
    <property type="molecule type" value="Genomic_DNA"/>
</dbReference>
<dbReference type="STRING" id="1298598.JCM21714_1310"/>
<name>W4VFZ6_9BACI</name>
<dbReference type="AlphaFoldDB" id="W4VFZ6"/>
<organism evidence="2 3">
    <name type="scientific">Gracilibacillus boraciitolerans JCM 21714</name>
    <dbReference type="NCBI Taxonomy" id="1298598"/>
    <lineage>
        <taxon>Bacteria</taxon>
        <taxon>Bacillati</taxon>
        <taxon>Bacillota</taxon>
        <taxon>Bacilli</taxon>
        <taxon>Bacillales</taxon>
        <taxon>Bacillaceae</taxon>
        <taxon>Gracilibacillus</taxon>
    </lineage>
</organism>
<dbReference type="OrthoDB" id="1726239at2"/>
<evidence type="ECO:0000256" key="1">
    <source>
        <dbReference type="SAM" id="MobiDB-lite"/>
    </source>
</evidence>
<comment type="caution">
    <text evidence="2">The sequence shown here is derived from an EMBL/GenBank/DDBJ whole genome shotgun (WGS) entry which is preliminary data.</text>
</comment>
<reference evidence="2 3" key="1">
    <citation type="journal article" date="2014" name="Genome Announc.">
        <title>Draft Genome Sequence of the Boron-Tolerant and Moderately Halotolerant Bacterium Gracilibacillus boraciitolerans JCM 21714T.</title>
        <authorList>
            <person name="Ahmed I."/>
            <person name="Oshima K."/>
            <person name="Suda W."/>
            <person name="Kitamura K."/>
            <person name="Iida T."/>
            <person name="Ohmori Y."/>
            <person name="Fujiwara T."/>
            <person name="Hattori M."/>
            <person name="Ohkuma M."/>
        </authorList>
    </citation>
    <scope>NUCLEOTIDE SEQUENCE [LARGE SCALE GENOMIC DNA]</scope>
    <source>
        <strain evidence="2 3">JCM 21714</strain>
    </source>
</reference>
<feature type="compositionally biased region" description="Polar residues" evidence="1">
    <location>
        <begin position="13"/>
        <end position="25"/>
    </location>
</feature>
<evidence type="ECO:0000313" key="3">
    <source>
        <dbReference type="Proteomes" id="UP000019102"/>
    </source>
</evidence>